<dbReference type="Proteomes" id="UP000279306">
    <property type="component" value="Chromosome"/>
</dbReference>
<evidence type="ECO:0000313" key="4">
    <source>
        <dbReference type="Proteomes" id="UP000279306"/>
    </source>
</evidence>
<gene>
    <name evidence="3" type="ORF">NCTC10437_00405</name>
</gene>
<evidence type="ECO:0000256" key="1">
    <source>
        <dbReference type="SAM" id="SignalP"/>
    </source>
</evidence>
<dbReference type="Pfam" id="PF05901">
    <property type="entry name" value="Excalibur"/>
    <property type="match status" value="1"/>
</dbReference>
<dbReference type="STRING" id="1791.GCA_001049355_02551"/>
<evidence type="ECO:0000259" key="2">
    <source>
        <dbReference type="SMART" id="SM00894"/>
    </source>
</evidence>
<dbReference type="InterPro" id="IPR008613">
    <property type="entry name" value="Excalibur_Ca-bd_domain"/>
</dbReference>
<protein>
    <submittedName>
        <fullName evidence="3">Putative calcium-binding protein</fullName>
    </submittedName>
</protein>
<dbReference type="AlphaFoldDB" id="A0A3S4T5G6"/>
<feature type="signal peptide" evidence="1">
    <location>
        <begin position="1"/>
        <end position="25"/>
    </location>
</feature>
<reference evidence="3 4" key="1">
    <citation type="submission" date="2018-12" db="EMBL/GenBank/DDBJ databases">
        <authorList>
            <consortium name="Pathogen Informatics"/>
        </authorList>
    </citation>
    <scope>NUCLEOTIDE SEQUENCE [LARGE SCALE GENOMIC DNA]</scope>
    <source>
        <strain evidence="3 4">NCTC10437</strain>
    </source>
</reference>
<dbReference type="EMBL" id="LR134356">
    <property type="protein sequence ID" value="VEG51298.1"/>
    <property type="molecule type" value="Genomic_DNA"/>
</dbReference>
<organism evidence="3 4">
    <name type="scientific">Mycolicibacterium aurum</name>
    <name type="common">Mycobacterium aurum</name>
    <dbReference type="NCBI Taxonomy" id="1791"/>
    <lineage>
        <taxon>Bacteria</taxon>
        <taxon>Bacillati</taxon>
        <taxon>Actinomycetota</taxon>
        <taxon>Actinomycetes</taxon>
        <taxon>Mycobacteriales</taxon>
        <taxon>Mycobacteriaceae</taxon>
        <taxon>Mycolicibacterium</taxon>
    </lineage>
</organism>
<dbReference type="OrthoDB" id="4337778at2"/>
<dbReference type="KEGG" id="mauu:NCTC10437_00405"/>
<name>A0A3S4T5G6_MYCAU</name>
<keyword evidence="1" id="KW-0732">Signal</keyword>
<keyword evidence="4" id="KW-1185">Reference proteome</keyword>
<dbReference type="SMART" id="SM00894">
    <property type="entry name" value="Excalibur"/>
    <property type="match status" value="1"/>
</dbReference>
<feature type="chain" id="PRO_5018544793" evidence="1">
    <location>
        <begin position="26"/>
        <end position="67"/>
    </location>
</feature>
<evidence type="ECO:0000313" key="3">
    <source>
        <dbReference type="EMBL" id="VEG51298.1"/>
    </source>
</evidence>
<accession>A0A3S4T5G6</accession>
<dbReference type="RefSeq" id="WP_048632459.1">
    <property type="nucleotide sequence ID" value="NZ_CVQQ01000007.1"/>
</dbReference>
<proteinExistence type="predicted"/>
<feature type="domain" description="Excalibur calcium-binding" evidence="2">
    <location>
        <begin position="30"/>
        <end position="66"/>
    </location>
</feature>
<sequence length="67" mass="6788">MSRRLLPAALLALSAAVVSVGVATAQPAAPFPNCSAARAAGYSDIPSSSPYYGTWLDRDSDGVGCES</sequence>